<sequence length="325" mass="35772">MTNKKTFAGRFLSGAALVLCGLILACGAGEGLVRLATADQKNYLVEMWRYATLLKQKSDDPAVGHEHIPGTSARLQGVEVSINSLGMRGPEVDLATRGKNRVVIIGDSVAMGWGVPEEDTLRGQLADRLGPNAEVMTTGVGNMNMSQIVAHWLHYSPKIDPQTVVMLATARAPIIQKSDHAGWLVRHSQLYALIVSFIEMAASNSTGEQELVDSYRAVWTEGPGMAAMDAAMDRLKLDQERRGYRVVILLVPEPHSFDPYRFDFINQVMAAKAKERDWIFIDPVPVMKSAPAEKYWVASNDVHANAKAFEIFTDLLVPELTIPKD</sequence>
<evidence type="ECO:0000313" key="1">
    <source>
        <dbReference type="EMBL" id="KZB69202.1"/>
    </source>
</evidence>
<accession>A0A154LB12</accession>
<proteinExistence type="predicted"/>
<name>A0A154LB12_9PROT</name>
<evidence type="ECO:0008006" key="3">
    <source>
        <dbReference type="Google" id="ProtNLM"/>
    </source>
</evidence>
<comment type="caution">
    <text evidence="1">The sequence shown here is derived from an EMBL/GenBank/DDBJ whole genome shotgun (WGS) entry which is preliminary data.</text>
</comment>
<dbReference type="SUPFAM" id="SSF52266">
    <property type="entry name" value="SGNH hydrolase"/>
    <property type="match status" value="1"/>
</dbReference>
<organism evidence="1 2">
    <name type="scientific">Thalassospira lucentensis</name>
    <dbReference type="NCBI Taxonomy" id="168935"/>
    <lineage>
        <taxon>Bacteria</taxon>
        <taxon>Pseudomonadati</taxon>
        <taxon>Pseudomonadota</taxon>
        <taxon>Alphaproteobacteria</taxon>
        <taxon>Rhodospirillales</taxon>
        <taxon>Thalassospiraceae</taxon>
        <taxon>Thalassospira</taxon>
    </lineage>
</organism>
<dbReference type="AlphaFoldDB" id="A0A154LB12"/>
<dbReference type="RefSeq" id="WP_062948333.1">
    <property type="nucleotide sequence ID" value="NZ_LPVY01000002.1"/>
</dbReference>
<dbReference type="PROSITE" id="PS51257">
    <property type="entry name" value="PROKAR_LIPOPROTEIN"/>
    <property type="match status" value="1"/>
</dbReference>
<dbReference type="Proteomes" id="UP000076335">
    <property type="component" value="Unassembled WGS sequence"/>
</dbReference>
<gene>
    <name evidence="1" type="ORF">AUP42_10005</name>
</gene>
<dbReference type="OrthoDB" id="916975at2"/>
<dbReference type="Gene3D" id="3.40.50.1110">
    <property type="entry name" value="SGNH hydrolase"/>
    <property type="match status" value="1"/>
</dbReference>
<evidence type="ECO:0000313" key="2">
    <source>
        <dbReference type="Proteomes" id="UP000076335"/>
    </source>
</evidence>
<dbReference type="GO" id="GO:0016788">
    <property type="term" value="F:hydrolase activity, acting on ester bonds"/>
    <property type="evidence" value="ECO:0007669"/>
    <property type="project" value="UniProtKB-ARBA"/>
</dbReference>
<dbReference type="InterPro" id="IPR036514">
    <property type="entry name" value="SGNH_hydro_sf"/>
</dbReference>
<protein>
    <recommendedName>
        <fullName evidence="3">SGNH hydrolase-type esterase domain-containing protein</fullName>
    </recommendedName>
</protein>
<reference evidence="1 2" key="1">
    <citation type="submission" date="2015-12" db="EMBL/GenBank/DDBJ databases">
        <title>Genome sequence of Thalassospira lucentensis MCCC 1A02072.</title>
        <authorList>
            <person name="Lu L."/>
            <person name="Lai Q."/>
            <person name="Shao Z."/>
            <person name="Qian P."/>
        </authorList>
    </citation>
    <scope>NUCLEOTIDE SEQUENCE [LARGE SCALE GENOMIC DNA]</scope>
    <source>
        <strain evidence="1 2">MCCC 1A02072</strain>
    </source>
</reference>
<dbReference type="EMBL" id="LPVY01000002">
    <property type="protein sequence ID" value="KZB69202.1"/>
    <property type="molecule type" value="Genomic_DNA"/>
</dbReference>